<sequence>MRVYVELSDKDTFEKLCSAISLSGGVVVARQIDADLFVGEKIHSFLGTVLIANEVPEDLTGVIDVLLPSRSLEYYLLKFRMIFYSLAYGVSLEDFLNEEIYKSHRYNFPLSVLMARLMNFDVHFLQRIYNVFKTQARESDKLFVHDSSIIGVLPYTDLEGAKVFAKRVLRRSRTVNYSGKTPELVISVAQVSRDDEAFDLLGKLKFIIERAIQTGQRIVLA</sequence>
<proteinExistence type="predicted"/>
<name>A0A0X1KTS6_9THEM</name>
<evidence type="ECO:0000313" key="2">
    <source>
        <dbReference type="Proteomes" id="UP000077469"/>
    </source>
</evidence>
<dbReference type="STRING" id="1123384.AJ81_02990"/>
<gene>
    <name evidence="1" type="ORF">AJ81_02990</name>
</gene>
<dbReference type="OrthoDB" id="46382at2"/>
<dbReference type="RefSeq" id="WP_031503935.1">
    <property type="nucleotide sequence ID" value="NC_022795.1"/>
</dbReference>
<accession>A0A0X1KTS6</accession>
<dbReference type="PATRIC" id="fig|1123384.7.peg.586"/>
<dbReference type="EMBL" id="CP007141">
    <property type="protein sequence ID" value="AJC74665.1"/>
    <property type="molecule type" value="Genomic_DNA"/>
</dbReference>
<protein>
    <recommendedName>
        <fullName evidence="3">GGDEF domain-containing protein</fullName>
    </recommendedName>
</protein>
<dbReference type="PaxDb" id="1123384-AJ81_02990"/>
<dbReference type="AlphaFoldDB" id="A0A0X1KTS6"/>
<dbReference type="Proteomes" id="UP000077469">
    <property type="component" value="Chromosome"/>
</dbReference>
<organism evidence="1 2">
    <name type="scientific">Pseudothermotoga hypogea DSM 11164 = NBRC 106472</name>
    <dbReference type="NCBI Taxonomy" id="1123384"/>
    <lineage>
        <taxon>Bacteria</taxon>
        <taxon>Thermotogati</taxon>
        <taxon>Thermotogota</taxon>
        <taxon>Thermotogae</taxon>
        <taxon>Thermotogales</taxon>
        <taxon>Thermotogaceae</taxon>
        <taxon>Pseudothermotoga</taxon>
    </lineage>
</organism>
<evidence type="ECO:0008006" key="3">
    <source>
        <dbReference type="Google" id="ProtNLM"/>
    </source>
</evidence>
<evidence type="ECO:0000313" key="1">
    <source>
        <dbReference type="EMBL" id="AJC74665.1"/>
    </source>
</evidence>
<keyword evidence="2" id="KW-1185">Reference proteome</keyword>
<dbReference type="KEGG" id="phy:AJ81_02990"/>
<reference evidence="1 2" key="1">
    <citation type="submission" date="2014-01" db="EMBL/GenBank/DDBJ databases">
        <title>Genome sequencing of Thermotog hypogea.</title>
        <authorList>
            <person name="Zhang X."/>
            <person name="Alvare G."/>
            <person name="Fristensky B."/>
            <person name="Chen L."/>
            <person name="Suen T."/>
            <person name="Chen Q."/>
            <person name="Ma K."/>
        </authorList>
    </citation>
    <scope>NUCLEOTIDE SEQUENCE [LARGE SCALE GENOMIC DNA]</scope>
    <source>
        <strain evidence="1 2">DSM 11164</strain>
    </source>
</reference>